<dbReference type="SMART" id="SM00563">
    <property type="entry name" value="PlsC"/>
    <property type="match status" value="1"/>
</dbReference>
<dbReference type="Proteomes" id="UP000253740">
    <property type="component" value="Unassembled WGS sequence"/>
</dbReference>
<proteinExistence type="predicted"/>
<dbReference type="OrthoDB" id="9796839at2"/>
<dbReference type="GO" id="GO:0006654">
    <property type="term" value="P:phosphatidic acid biosynthetic process"/>
    <property type="evidence" value="ECO:0007669"/>
    <property type="project" value="TreeGrafter"/>
</dbReference>
<evidence type="ECO:0000313" key="6">
    <source>
        <dbReference type="EMBL" id="GAP64843.1"/>
    </source>
</evidence>
<evidence type="ECO:0000256" key="3">
    <source>
        <dbReference type="ARBA" id="ARBA00023315"/>
    </source>
</evidence>
<evidence type="ECO:0000256" key="1">
    <source>
        <dbReference type="ARBA" id="ARBA00005189"/>
    </source>
</evidence>
<feature type="domain" description="Phospholipid/glycerol acyltransferase" evidence="4">
    <location>
        <begin position="49"/>
        <end position="161"/>
    </location>
</feature>
<dbReference type="CDD" id="cd07988">
    <property type="entry name" value="LPLAT_ABO13168-like"/>
    <property type="match status" value="1"/>
</dbReference>
<evidence type="ECO:0000313" key="7">
    <source>
        <dbReference type="Proteomes" id="UP000253740"/>
    </source>
</evidence>
<dbReference type="RefSeq" id="WP_062534083.1">
    <property type="nucleotide sequence ID" value="NZ_DF970134.1"/>
</dbReference>
<dbReference type="Pfam" id="PF01553">
    <property type="entry name" value="Acyltransferase"/>
    <property type="match status" value="1"/>
</dbReference>
<dbReference type="EMBL" id="DF970134">
    <property type="protein sequence ID" value="GAP64843.1"/>
    <property type="molecule type" value="Genomic_DNA"/>
</dbReference>
<keyword evidence="3 6" id="KW-0012">Acyltransferase</keyword>
<sequence length="199" mass="22591">MSAYPPRPAQLPPQMPKLPDNAFRGFCRWLLHRAGWRLVGEFPDHPKLVLIGAPHTSWWDGIWGLLFKVAIGADVRFMAKKELFRGPLDWLLRALGGIPIERHAAHGVVEQMIERFRAGERLWLGITPEGTRRKVPKWKSGFWHIARGAGVSVLPVYFHYPDKVIGLGPPHALSGDMDADIARLRAFYAPYRGKYRGID</sequence>
<dbReference type="STRING" id="1475481.GCA_000953855_00126"/>
<organism evidence="6">
    <name type="scientific">Mizugakiibacter sediminis</name>
    <dbReference type="NCBI Taxonomy" id="1475481"/>
    <lineage>
        <taxon>Bacteria</taxon>
        <taxon>Pseudomonadati</taxon>
        <taxon>Pseudomonadota</taxon>
        <taxon>Gammaproteobacteria</taxon>
        <taxon>Lysobacterales</taxon>
        <taxon>Rhodanobacteraceae</taxon>
        <taxon>Mizugakiibacter</taxon>
    </lineage>
</organism>
<dbReference type="PANTHER" id="PTHR10434:SF9">
    <property type="entry name" value="PHOSPHOLIPID_GLYCEROL ACYLTRANSFERASE DOMAIN-CONTAINING PROTEIN"/>
    <property type="match status" value="1"/>
</dbReference>
<keyword evidence="7" id="KW-1185">Reference proteome</keyword>
<keyword evidence="2 6" id="KW-0808">Transferase</keyword>
<dbReference type="AlphaFoldDB" id="A0A0K8QJ19"/>
<dbReference type="EMBL" id="DF952379">
    <property type="protein sequence ID" value="GAN45078.1"/>
    <property type="molecule type" value="Genomic_DNA"/>
</dbReference>
<evidence type="ECO:0000256" key="2">
    <source>
        <dbReference type="ARBA" id="ARBA00022679"/>
    </source>
</evidence>
<dbReference type="InterPro" id="IPR002123">
    <property type="entry name" value="Plipid/glycerol_acylTrfase"/>
</dbReference>
<evidence type="ECO:0000313" key="5">
    <source>
        <dbReference type="EMBL" id="GAN45078.1"/>
    </source>
</evidence>
<comment type="pathway">
    <text evidence="1">Lipid metabolism.</text>
</comment>
<accession>A0A0K8QJ19</accession>
<dbReference type="SUPFAM" id="SSF69593">
    <property type="entry name" value="Glycerol-3-phosphate (1)-acyltransferase"/>
    <property type="match status" value="1"/>
</dbReference>
<protein>
    <submittedName>
        <fullName evidence="5 6">Acyltransferase</fullName>
    </submittedName>
</protein>
<dbReference type="HOGENOM" id="CLU_099447_0_0_6"/>
<reference evidence="5" key="1">
    <citation type="submission" date="2015-03" db="EMBL/GenBank/DDBJ databases">
        <title>Draft genome sequence of Mizugakiibacter sediminis skMP5.</title>
        <authorList>
            <person name="Watanabe T."/>
            <person name="Kojima H."/>
            <person name="Fukui M."/>
        </authorList>
    </citation>
    <scope>NUCLEOTIDE SEQUENCE</scope>
    <source>
        <strain evidence="5">SkMP5</strain>
    </source>
</reference>
<dbReference type="PANTHER" id="PTHR10434">
    <property type="entry name" value="1-ACYL-SN-GLYCEROL-3-PHOSPHATE ACYLTRANSFERASE"/>
    <property type="match status" value="1"/>
</dbReference>
<name>A0A0K8QJ19_9GAMM</name>
<gene>
    <name evidence="5" type="ORF">MBSD_1618</name>
    <name evidence="6" type="ORF">MBSD_n0125</name>
</gene>
<evidence type="ECO:0000259" key="4">
    <source>
        <dbReference type="SMART" id="SM00563"/>
    </source>
</evidence>
<dbReference type="GO" id="GO:0003841">
    <property type="term" value="F:1-acylglycerol-3-phosphate O-acyltransferase activity"/>
    <property type="evidence" value="ECO:0007669"/>
    <property type="project" value="TreeGrafter"/>
</dbReference>
<reference evidence="6" key="2">
    <citation type="submission" date="2015-08" db="EMBL/GenBank/DDBJ databases">
        <title>Complete DNA Sequence of Pseudomonas syringae pv. actinidiae, the Causal Agent of Kiwifruit Canker Disease.</title>
        <authorList>
            <person name="Rikkerink E.H.A."/>
            <person name="Fineran P.C."/>
        </authorList>
    </citation>
    <scope>NUCLEOTIDE SEQUENCE</scope>
    <source>
        <strain evidence="6">SkMP5</strain>
    </source>
</reference>